<dbReference type="GO" id="GO:0003995">
    <property type="term" value="F:acyl-CoA dehydrogenase activity"/>
    <property type="evidence" value="ECO:0007669"/>
    <property type="project" value="InterPro"/>
</dbReference>
<reference evidence="12" key="1">
    <citation type="submission" date="2020-06" db="EMBL/GenBank/DDBJ databases">
        <title>Legume-microbial interactions unlock mineral nutrients during tropical forest succession.</title>
        <authorList>
            <person name="Epihov D.Z."/>
        </authorList>
    </citation>
    <scope>NUCLEOTIDE SEQUENCE [LARGE SCALE GENOMIC DNA]</scope>
    <source>
        <strain evidence="12">Pan2503</strain>
    </source>
</reference>
<evidence type="ECO:0000313" key="12">
    <source>
        <dbReference type="EMBL" id="MBA0089107.1"/>
    </source>
</evidence>
<dbReference type="Proteomes" id="UP000567293">
    <property type="component" value="Unassembled WGS sequence"/>
</dbReference>
<dbReference type="FunFam" id="1.20.140.10:FF:000004">
    <property type="entry name" value="Acyl-CoA dehydrogenase FadE25"/>
    <property type="match status" value="1"/>
</dbReference>
<comment type="cofactor">
    <cofactor evidence="1 8">
        <name>FAD</name>
        <dbReference type="ChEBI" id="CHEBI:57692"/>
    </cofactor>
</comment>
<comment type="caution">
    <text evidence="12">The sequence shown here is derived from an EMBL/GenBank/DDBJ whole genome shotgun (WGS) entry which is preliminary data.</text>
</comment>
<dbReference type="SUPFAM" id="SSF56645">
    <property type="entry name" value="Acyl-CoA dehydrogenase NM domain-like"/>
    <property type="match status" value="1"/>
</dbReference>
<dbReference type="Pfam" id="PF02771">
    <property type="entry name" value="Acyl-CoA_dh_N"/>
    <property type="match status" value="1"/>
</dbReference>
<dbReference type="FunFam" id="2.40.110.10:FF:000001">
    <property type="entry name" value="Acyl-CoA dehydrogenase, mitochondrial"/>
    <property type="match status" value="1"/>
</dbReference>
<dbReference type="GO" id="GO:0050660">
    <property type="term" value="F:flavin adenine dinucleotide binding"/>
    <property type="evidence" value="ECO:0007669"/>
    <property type="project" value="InterPro"/>
</dbReference>
<evidence type="ECO:0000259" key="11">
    <source>
        <dbReference type="Pfam" id="PF02771"/>
    </source>
</evidence>
<dbReference type="PIRSF" id="PIRSF016578">
    <property type="entry name" value="HsaA"/>
    <property type="match status" value="1"/>
</dbReference>
<dbReference type="InterPro" id="IPR009075">
    <property type="entry name" value="AcylCo_DH/oxidase_C"/>
</dbReference>
<dbReference type="InterPro" id="IPR046373">
    <property type="entry name" value="Acyl-CoA_Oxase/DH_mid-dom_sf"/>
</dbReference>
<sequence>MDFSLSDHQKLIRETVRQFMETEVRPFVKDWEKQEKFPAEAIQKLGEMGCCGMLTPEEWGGPGLDTVSYVLMLEEVARVHTAMSTAIGVTNSAVQAPLVIFGNEAQKKKYLRRMATGETLGAFCLTEPAAGSDAAGIQARAVRDGNVYKLNGTKTWVTNGNVAGVYIVFAKTDPAAGGKGLSAFLIEPNFPGFRRGRHEEKMGQHSSPSVEILLDDCLVPLENRLGEEGQGLRIALGALDGGRIGIAAQGVGLAQGALDETIRYAKQRKAFGKNLAEFQAIQWMIADMQTEIEAARGLTHYAAWLKDTHPTKLGSSASKAKLYSSEMVNRVVYKAVQVHGSVGYSRETEVERMYRDARVLTIYEGTSEVQRMIIARELLGAREKQKVAVN</sequence>
<dbReference type="PANTHER" id="PTHR43884:SF12">
    <property type="entry name" value="ISOVALERYL-COA DEHYDROGENASE, MITOCHONDRIAL-RELATED"/>
    <property type="match status" value="1"/>
</dbReference>
<evidence type="ECO:0000256" key="4">
    <source>
        <dbReference type="ARBA" id="ARBA00022827"/>
    </source>
</evidence>
<dbReference type="AlphaFoldDB" id="A0A7V8NX65"/>
<evidence type="ECO:0000259" key="10">
    <source>
        <dbReference type="Pfam" id="PF02770"/>
    </source>
</evidence>
<keyword evidence="5 8" id="KW-0560">Oxidoreductase</keyword>
<dbReference type="SUPFAM" id="SSF47203">
    <property type="entry name" value="Acyl-CoA dehydrogenase C-terminal domain-like"/>
    <property type="match status" value="1"/>
</dbReference>
<dbReference type="PANTHER" id="PTHR43884">
    <property type="entry name" value="ACYL-COA DEHYDROGENASE"/>
    <property type="match status" value="1"/>
</dbReference>
<evidence type="ECO:0000256" key="1">
    <source>
        <dbReference type="ARBA" id="ARBA00001974"/>
    </source>
</evidence>
<keyword evidence="4 8" id="KW-0274">FAD</keyword>
<dbReference type="Gene3D" id="1.10.540.10">
    <property type="entry name" value="Acyl-CoA dehydrogenase/oxidase, N-terminal domain"/>
    <property type="match status" value="1"/>
</dbReference>
<dbReference type="EMBL" id="JACDQQ010002839">
    <property type="protein sequence ID" value="MBA0089107.1"/>
    <property type="molecule type" value="Genomic_DNA"/>
</dbReference>
<dbReference type="FunFam" id="1.10.540.10:FF:000002">
    <property type="entry name" value="Acyl-CoA dehydrogenase FadE19"/>
    <property type="match status" value="1"/>
</dbReference>
<dbReference type="Gene3D" id="1.20.140.10">
    <property type="entry name" value="Butyryl-CoA Dehydrogenase, subunit A, domain 3"/>
    <property type="match status" value="1"/>
</dbReference>
<dbReference type="PROSITE" id="PS00073">
    <property type="entry name" value="ACYL_COA_DH_2"/>
    <property type="match status" value="1"/>
</dbReference>
<feature type="domain" description="Acyl-CoA dehydrogenase/oxidase N-terminal" evidence="11">
    <location>
        <begin position="6"/>
        <end position="118"/>
    </location>
</feature>
<organism evidence="12 13">
    <name type="scientific">Candidatus Acidiferrum panamense</name>
    <dbReference type="NCBI Taxonomy" id="2741543"/>
    <lineage>
        <taxon>Bacteria</taxon>
        <taxon>Pseudomonadati</taxon>
        <taxon>Acidobacteriota</taxon>
        <taxon>Terriglobia</taxon>
        <taxon>Candidatus Acidiferrales</taxon>
        <taxon>Candidatus Acidiferrum</taxon>
    </lineage>
</organism>
<protein>
    <recommendedName>
        <fullName evidence="7">Cyclohex-1-ene-1-carbonyl-CoA dehydrogenase</fullName>
        <ecNumber evidence="6">1.3.8.10</ecNumber>
    </recommendedName>
</protein>
<proteinExistence type="inferred from homology"/>
<dbReference type="Gene3D" id="2.40.110.10">
    <property type="entry name" value="Butyryl-CoA Dehydrogenase, subunit A, domain 2"/>
    <property type="match status" value="1"/>
</dbReference>
<dbReference type="Pfam" id="PF02770">
    <property type="entry name" value="Acyl-CoA_dh_M"/>
    <property type="match status" value="1"/>
</dbReference>
<evidence type="ECO:0000256" key="8">
    <source>
        <dbReference type="RuleBase" id="RU362125"/>
    </source>
</evidence>
<gene>
    <name evidence="12" type="ORF">HRJ53_29305</name>
</gene>
<keyword evidence="3 8" id="KW-0285">Flavoprotein</keyword>
<feature type="domain" description="Acyl-CoA oxidase/dehydrogenase middle" evidence="10">
    <location>
        <begin position="122"/>
        <end position="217"/>
    </location>
</feature>
<dbReference type="InterPro" id="IPR037069">
    <property type="entry name" value="AcylCoA_DH/ox_N_sf"/>
</dbReference>
<keyword evidence="13" id="KW-1185">Reference proteome</keyword>
<evidence type="ECO:0000256" key="3">
    <source>
        <dbReference type="ARBA" id="ARBA00022630"/>
    </source>
</evidence>
<evidence type="ECO:0000256" key="5">
    <source>
        <dbReference type="ARBA" id="ARBA00023002"/>
    </source>
</evidence>
<evidence type="ECO:0000256" key="2">
    <source>
        <dbReference type="ARBA" id="ARBA00009347"/>
    </source>
</evidence>
<dbReference type="EC" id="1.3.8.10" evidence="6"/>
<dbReference type="InterPro" id="IPR006091">
    <property type="entry name" value="Acyl-CoA_Oxase/DH_mid-dom"/>
</dbReference>
<comment type="similarity">
    <text evidence="2 8">Belongs to the acyl-CoA dehydrogenase family.</text>
</comment>
<accession>A0A7V8NX65</accession>
<evidence type="ECO:0000313" key="13">
    <source>
        <dbReference type="Proteomes" id="UP000567293"/>
    </source>
</evidence>
<dbReference type="InterPro" id="IPR009100">
    <property type="entry name" value="AcylCoA_DH/oxidase_NM_dom_sf"/>
</dbReference>
<dbReference type="PROSITE" id="PS00072">
    <property type="entry name" value="ACYL_COA_DH_1"/>
    <property type="match status" value="1"/>
</dbReference>
<feature type="domain" description="Acyl-CoA dehydrogenase/oxidase C-terminal" evidence="9">
    <location>
        <begin position="229"/>
        <end position="379"/>
    </location>
</feature>
<dbReference type="InterPro" id="IPR036250">
    <property type="entry name" value="AcylCo_DH-like_C"/>
</dbReference>
<evidence type="ECO:0000256" key="6">
    <source>
        <dbReference type="ARBA" id="ARBA00066362"/>
    </source>
</evidence>
<dbReference type="InterPro" id="IPR006089">
    <property type="entry name" value="Acyl-CoA_DH_CS"/>
</dbReference>
<dbReference type="InterPro" id="IPR013786">
    <property type="entry name" value="AcylCoA_DH/ox_N"/>
</dbReference>
<evidence type="ECO:0000259" key="9">
    <source>
        <dbReference type="Pfam" id="PF00441"/>
    </source>
</evidence>
<dbReference type="Pfam" id="PF00441">
    <property type="entry name" value="Acyl-CoA_dh_1"/>
    <property type="match status" value="1"/>
</dbReference>
<evidence type="ECO:0000256" key="7">
    <source>
        <dbReference type="ARBA" id="ARBA00072305"/>
    </source>
</evidence>
<name>A0A7V8NX65_9BACT</name>